<organism evidence="2 3">
    <name type="scientific">Mya arenaria</name>
    <name type="common">Soft-shell clam</name>
    <dbReference type="NCBI Taxonomy" id="6604"/>
    <lineage>
        <taxon>Eukaryota</taxon>
        <taxon>Metazoa</taxon>
        <taxon>Spiralia</taxon>
        <taxon>Lophotrochozoa</taxon>
        <taxon>Mollusca</taxon>
        <taxon>Bivalvia</taxon>
        <taxon>Autobranchia</taxon>
        <taxon>Heteroconchia</taxon>
        <taxon>Euheterodonta</taxon>
        <taxon>Imparidentia</taxon>
        <taxon>Neoheterodontei</taxon>
        <taxon>Myida</taxon>
        <taxon>Myoidea</taxon>
        <taxon>Myidae</taxon>
        <taxon>Mya</taxon>
    </lineage>
</organism>
<dbReference type="EMBL" id="CP111019">
    <property type="protein sequence ID" value="WAR12112.1"/>
    <property type="molecule type" value="Genomic_DNA"/>
</dbReference>
<evidence type="ECO:0000313" key="2">
    <source>
        <dbReference type="EMBL" id="WAR12112.1"/>
    </source>
</evidence>
<proteinExistence type="predicted"/>
<evidence type="ECO:0000256" key="1">
    <source>
        <dbReference type="SAM" id="MobiDB-lite"/>
    </source>
</evidence>
<reference evidence="2" key="1">
    <citation type="submission" date="2022-11" db="EMBL/GenBank/DDBJ databases">
        <title>Centuries of genome instability and evolution in soft-shell clam transmissible cancer (bioRxiv).</title>
        <authorList>
            <person name="Hart S.F.M."/>
            <person name="Yonemitsu M.A."/>
            <person name="Giersch R.M."/>
            <person name="Beal B.F."/>
            <person name="Arriagada G."/>
            <person name="Davis B.W."/>
            <person name="Ostrander E.A."/>
            <person name="Goff S.P."/>
            <person name="Metzger M.J."/>
        </authorList>
    </citation>
    <scope>NUCLEOTIDE SEQUENCE</scope>
    <source>
        <strain evidence="2">MELC-2E11</strain>
        <tissue evidence="2">Siphon/mantle</tissue>
    </source>
</reference>
<name>A0ABY7EQ56_MYAAR</name>
<dbReference type="Pfam" id="PF15938">
    <property type="entry name" value="DUF4750"/>
    <property type="match status" value="1"/>
</dbReference>
<protein>
    <submittedName>
        <fullName evidence="2">Uncharacterized protein</fullName>
    </submittedName>
</protein>
<gene>
    <name evidence="2" type="ORF">MAR_026292</name>
</gene>
<accession>A0ABY7EQ56</accession>
<dbReference type="Proteomes" id="UP001164746">
    <property type="component" value="Chromosome 8"/>
</dbReference>
<feature type="region of interest" description="Disordered" evidence="1">
    <location>
        <begin position="1"/>
        <end position="22"/>
    </location>
</feature>
<sequence>MEGDINEGKGYQLPAVRDPVPLGLPGPSDILSLEHRKRTRNRSRQRTGWYVIWTLFLKKFKFVRELLGTNDSETDVTSDRARKSRGKSTPPSQVVVIIQETVMETFTRKTSRDTTI</sequence>
<dbReference type="InterPro" id="IPR031851">
    <property type="entry name" value="DUF4750"/>
</dbReference>
<feature type="region of interest" description="Disordered" evidence="1">
    <location>
        <begin position="71"/>
        <end position="92"/>
    </location>
</feature>
<evidence type="ECO:0000313" key="3">
    <source>
        <dbReference type="Proteomes" id="UP001164746"/>
    </source>
</evidence>
<keyword evidence="3" id="KW-1185">Reference proteome</keyword>